<feature type="coiled-coil region" evidence="1">
    <location>
        <begin position="139"/>
        <end position="173"/>
    </location>
</feature>
<gene>
    <name evidence="2" type="ORF">CEK71_05670</name>
</gene>
<protein>
    <submittedName>
        <fullName evidence="2">Uncharacterized protein</fullName>
    </submittedName>
</protein>
<evidence type="ECO:0000256" key="1">
    <source>
        <dbReference type="SAM" id="Coils"/>
    </source>
</evidence>
<evidence type="ECO:0000313" key="2">
    <source>
        <dbReference type="EMBL" id="ASF45597.1"/>
    </source>
</evidence>
<evidence type="ECO:0000313" key="3">
    <source>
        <dbReference type="Proteomes" id="UP000197019"/>
    </source>
</evidence>
<organism evidence="2 3">
    <name type="scientific">Methylovulum psychrotolerans</name>
    <dbReference type="NCBI Taxonomy" id="1704499"/>
    <lineage>
        <taxon>Bacteria</taxon>
        <taxon>Pseudomonadati</taxon>
        <taxon>Pseudomonadota</taxon>
        <taxon>Gammaproteobacteria</taxon>
        <taxon>Methylococcales</taxon>
        <taxon>Methylococcaceae</taxon>
        <taxon>Methylovulum</taxon>
    </lineage>
</organism>
<keyword evidence="1" id="KW-0175">Coiled coil</keyword>
<proteinExistence type="predicted"/>
<keyword evidence="3" id="KW-1185">Reference proteome</keyword>
<dbReference type="KEGG" id="mpsy:CEK71_05670"/>
<dbReference type="AlphaFoldDB" id="A0A1Z4BWB4"/>
<dbReference type="OrthoDB" id="8444549at2"/>
<name>A0A1Z4BWB4_9GAMM</name>
<sequence>MSVFPVGALRQAFLALPEQQHQSGDKLIDMQYFYVPSSHAKALQPDSMLVEGIRGAGKSEWWLELQDPERRRLVADLSPRSAELANIECSAGFGQTRSDNYPSKKILSQLLQKSDAQTIWLTIIFWNILGERDFGLASNTLWSEKISHFQKQYERLERKLVQIDRKLDQEKRKHIVLFDALERTADDWKSLKNLLRGLLQVTLEFRSFKAIRLKIFVRPDMLEDPYVYSFPDGSKVISNNNKVPLEWNKLELYNLLWQYLGNAPQGGKEFRDICKKYFNQPWKKHELGVWIIPDDMRKYENVQQEIFHQLVGKWMGANARRGNTYTWLPNHLGDSHGKVSPRSFLAALRQAALDEAVKDHRFPLHYQALKKGVQQASQIRVNELKEDYRWIEVLINPLQGMSVPCEFDALVERWEQNTIKDKLQYIDEEGIRLPPSRLEQGYEGLKQDLIALGIFQPMHDGRINMPDVYRVGYGLRRKGGVMPVK</sequence>
<dbReference type="Proteomes" id="UP000197019">
    <property type="component" value="Chromosome"/>
</dbReference>
<dbReference type="EMBL" id="CP022129">
    <property type="protein sequence ID" value="ASF45597.1"/>
    <property type="molecule type" value="Genomic_DNA"/>
</dbReference>
<dbReference type="RefSeq" id="WP_088618474.1">
    <property type="nucleotide sequence ID" value="NZ_CP022129.1"/>
</dbReference>
<reference evidence="2 3" key="1">
    <citation type="submission" date="2017-06" db="EMBL/GenBank/DDBJ databases">
        <title>Genome Sequencing of the methanotroph Methylovulum psychrotolerants str. HV10-M2 isolated from a high-altitude environment.</title>
        <authorList>
            <person name="Mateos-Rivera A."/>
        </authorList>
    </citation>
    <scope>NUCLEOTIDE SEQUENCE [LARGE SCALE GENOMIC DNA]</scope>
    <source>
        <strain evidence="2 3">HV10_M2</strain>
    </source>
</reference>
<accession>A0A1Z4BWB4</accession>